<dbReference type="Proteomes" id="UP000886886">
    <property type="component" value="Unassembled WGS sequence"/>
</dbReference>
<dbReference type="GO" id="GO:0000976">
    <property type="term" value="F:transcription cis-regulatory region binding"/>
    <property type="evidence" value="ECO:0007669"/>
    <property type="project" value="TreeGrafter"/>
</dbReference>
<evidence type="ECO:0000313" key="7">
    <source>
        <dbReference type="Proteomes" id="UP000886886"/>
    </source>
</evidence>
<dbReference type="SUPFAM" id="SSF48498">
    <property type="entry name" value="Tetracyclin repressor-like, C-terminal domain"/>
    <property type="match status" value="1"/>
</dbReference>
<dbReference type="GO" id="GO:0003700">
    <property type="term" value="F:DNA-binding transcription factor activity"/>
    <property type="evidence" value="ECO:0007669"/>
    <property type="project" value="TreeGrafter"/>
</dbReference>
<evidence type="ECO:0000256" key="3">
    <source>
        <dbReference type="ARBA" id="ARBA00023163"/>
    </source>
</evidence>
<evidence type="ECO:0000256" key="2">
    <source>
        <dbReference type="ARBA" id="ARBA00023125"/>
    </source>
</evidence>
<accession>A0A9D1D1J2</accession>
<evidence type="ECO:0000259" key="5">
    <source>
        <dbReference type="PROSITE" id="PS50977"/>
    </source>
</evidence>
<dbReference type="SUPFAM" id="SSF46689">
    <property type="entry name" value="Homeodomain-like"/>
    <property type="match status" value="1"/>
</dbReference>
<reference evidence="6" key="2">
    <citation type="journal article" date="2021" name="PeerJ">
        <title>Extensive microbial diversity within the chicken gut microbiome revealed by metagenomics and culture.</title>
        <authorList>
            <person name="Gilroy R."/>
            <person name="Ravi A."/>
            <person name="Getino M."/>
            <person name="Pursley I."/>
            <person name="Horton D.L."/>
            <person name="Alikhan N.F."/>
            <person name="Baker D."/>
            <person name="Gharbi K."/>
            <person name="Hall N."/>
            <person name="Watson M."/>
            <person name="Adriaenssens E.M."/>
            <person name="Foster-Nyarko E."/>
            <person name="Jarju S."/>
            <person name="Secka A."/>
            <person name="Antonio M."/>
            <person name="Oren A."/>
            <person name="Chaudhuri R.R."/>
            <person name="La Ragione R."/>
            <person name="Hildebrand F."/>
            <person name="Pallen M.J."/>
        </authorList>
    </citation>
    <scope>NUCLEOTIDE SEQUENCE</scope>
    <source>
        <strain evidence="6">ChiSjej3B21-11622</strain>
    </source>
</reference>
<evidence type="ECO:0000256" key="1">
    <source>
        <dbReference type="ARBA" id="ARBA00023015"/>
    </source>
</evidence>
<dbReference type="InterPro" id="IPR001647">
    <property type="entry name" value="HTH_TetR"/>
</dbReference>
<keyword evidence="3" id="KW-0804">Transcription</keyword>
<keyword evidence="1" id="KW-0805">Transcription regulation</keyword>
<dbReference type="Pfam" id="PF00440">
    <property type="entry name" value="TetR_N"/>
    <property type="match status" value="1"/>
</dbReference>
<evidence type="ECO:0000256" key="4">
    <source>
        <dbReference type="PROSITE-ProRule" id="PRU00335"/>
    </source>
</evidence>
<dbReference type="AlphaFoldDB" id="A0A9D1D1J2"/>
<evidence type="ECO:0000313" key="6">
    <source>
        <dbReference type="EMBL" id="HIQ97147.1"/>
    </source>
</evidence>
<dbReference type="InterPro" id="IPR009057">
    <property type="entry name" value="Homeodomain-like_sf"/>
</dbReference>
<dbReference type="PROSITE" id="PS50977">
    <property type="entry name" value="HTH_TETR_2"/>
    <property type="match status" value="1"/>
</dbReference>
<protein>
    <submittedName>
        <fullName evidence="6">TetR/AcrR family transcriptional regulator</fullName>
    </submittedName>
</protein>
<name>A0A9D1D1J2_9FIRM</name>
<sequence length="190" mass="21927">MDNKTKILDSALELFHARGYDSVGVQEIAEMAGVTKPALYYYFGNKQGLLSTLLNLKYEEMKTAVFGNLDECKDFRQRLTRVAGAYLDYAGTNRKSYLLIMAMFYSAKENEAYQSVKPIVRDFYQRMVGLFEDAWEQLGNMRGRQEQFALGFTGLLDHYILLESQKSEIQKIPEEVKEGLIQQFLYGIYT</sequence>
<reference evidence="6" key="1">
    <citation type="submission" date="2020-10" db="EMBL/GenBank/DDBJ databases">
        <authorList>
            <person name="Gilroy R."/>
        </authorList>
    </citation>
    <scope>NUCLEOTIDE SEQUENCE</scope>
    <source>
        <strain evidence="6">ChiSjej3B21-11622</strain>
    </source>
</reference>
<proteinExistence type="predicted"/>
<organism evidence="6 7">
    <name type="scientific">Candidatus Limivivens merdigallinarum</name>
    <dbReference type="NCBI Taxonomy" id="2840859"/>
    <lineage>
        <taxon>Bacteria</taxon>
        <taxon>Bacillati</taxon>
        <taxon>Bacillota</taxon>
        <taxon>Clostridia</taxon>
        <taxon>Lachnospirales</taxon>
        <taxon>Lachnospiraceae</taxon>
        <taxon>Lachnospiraceae incertae sedis</taxon>
        <taxon>Candidatus Limivivens</taxon>
    </lineage>
</organism>
<dbReference type="InterPro" id="IPR050109">
    <property type="entry name" value="HTH-type_TetR-like_transc_reg"/>
</dbReference>
<dbReference type="PRINTS" id="PR00455">
    <property type="entry name" value="HTHTETR"/>
</dbReference>
<dbReference type="Gene3D" id="1.10.357.10">
    <property type="entry name" value="Tetracycline Repressor, domain 2"/>
    <property type="match status" value="1"/>
</dbReference>
<dbReference type="PANTHER" id="PTHR30055:SF234">
    <property type="entry name" value="HTH-TYPE TRANSCRIPTIONAL REGULATOR BETI"/>
    <property type="match status" value="1"/>
</dbReference>
<feature type="domain" description="HTH tetR-type" evidence="5">
    <location>
        <begin position="1"/>
        <end position="61"/>
    </location>
</feature>
<dbReference type="EMBL" id="DVFT01000167">
    <property type="protein sequence ID" value="HIQ97147.1"/>
    <property type="molecule type" value="Genomic_DNA"/>
</dbReference>
<feature type="DNA-binding region" description="H-T-H motif" evidence="4">
    <location>
        <begin position="24"/>
        <end position="43"/>
    </location>
</feature>
<comment type="caution">
    <text evidence="6">The sequence shown here is derived from an EMBL/GenBank/DDBJ whole genome shotgun (WGS) entry which is preliminary data.</text>
</comment>
<dbReference type="PANTHER" id="PTHR30055">
    <property type="entry name" value="HTH-TYPE TRANSCRIPTIONAL REGULATOR RUTR"/>
    <property type="match status" value="1"/>
</dbReference>
<dbReference type="InterPro" id="IPR036271">
    <property type="entry name" value="Tet_transcr_reg_TetR-rel_C_sf"/>
</dbReference>
<gene>
    <name evidence="6" type="ORF">IAB26_11365</name>
</gene>
<keyword evidence="2 4" id="KW-0238">DNA-binding</keyword>